<dbReference type="OrthoDB" id="431169at2759"/>
<evidence type="ECO:0008006" key="3">
    <source>
        <dbReference type="Google" id="ProtNLM"/>
    </source>
</evidence>
<accession>A0A9P5U046</accession>
<dbReference type="Proteomes" id="UP000772434">
    <property type="component" value="Unassembled WGS sequence"/>
</dbReference>
<organism evidence="1 2">
    <name type="scientific">Rhodocollybia butyracea</name>
    <dbReference type="NCBI Taxonomy" id="206335"/>
    <lineage>
        <taxon>Eukaryota</taxon>
        <taxon>Fungi</taxon>
        <taxon>Dikarya</taxon>
        <taxon>Basidiomycota</taxon>
        <taxon>Agaricomycotina</taxon>
        <taxon>Agaricomycetes</taxon>
        <taxon>Agaricomycetidae</taxon>
        <taxon>Agaricales</taxon>
        <taxon>Marasmiineae</taxon>
        <taxon>Omphalotaceae</taxon>
        <taxon>Rhodocollybia</taxon>
    </lineage>
</organism>
<dbReference type="EMBL" id="JADNRY010000178">
    <property type="protein sequence ID" value="KAF9062220.1"/>
    <property type="molecule type" value="Genomic_DNA"/>
</dbReference>
<sequence length="69" mass="7538">MQPGYRRLYLQKSIGPMRFVKTEDVNAAKKTINGLHGNTLNGLVEVGGIRLSKIQHPTSADGHGPSRPQ</sequence>
<evidence type="ECO:0000313" key="2">
    <source>
        <dbReference type="Proteomes" id="UP000772434"/>
    </source>
</evidence>
<gene>
    <name evidence="1" type="ORF">BDP27DRAFT_1428123</name>
</gene>
<reference evidence="1" key="1">
    <citation type="submission" date="2020-11" db="EMBL/GenBank/DDBJ databases">
        <authorList>
            <consortium name="DOE Joint Genome Institute"/>
            <person name="Ahrendt S."/>
            <person name="Riley R."/>
            <person name="Andreopoulos W."/>
            <person name="Labutti K."/>
            <person name="Pangilinan J."/>
            <person name="Ruiz-Duenas F.J."/>
            <person name="Barrasa J.M."/>
            <person name="Sanchez-Garcia M."/>
            <person name="Camarero S."/>
            <person name="Miyauchi S."/>
            <person name="Serrano A."/>
            <person name="Linde D."/>
            <person name="Babiker R."/>
            <person name="Drula E."/>
            <person name="Ayuso-Fernandez I."/>
            <person name="Pacheco R."/>
            <person name="Padilla G."/>
            <person name="Ferreira P."/>
            <person name="Barriuso J."/>
            <person name="Kellner H."/>
            <person name="Castanera R."/>
            <person name="Alfaro M."/>
            <person name="Ramirez L."/>
            <person name="Pisabarro A.G."/>
            <person name="Kuo A."/>
            <person name="Tritt A."/>
            <person name="Lipzen A."/>
            <person name="He G."/>
            <person name="Yan M."/>
            <person name="Ng V."/>
            <person name="Cullen D."/>
            <person name="Martin F."/>
            <person name="Rosso M.-N."/>
            <person name="Henrissat B."/>
            <person name="Hibbett D."/>
            <person name="Martinez A.T."/>
            <person name="Grigoriev I.V."/>
        </authorList>
    </citation>
    <scope>NUCLEOTIDE SEQUENCE</scope>
    <source>
        <strain evidence="1">AH 40177</strain>
    </source>
</reference>
<evidence type="ECO:0000313" key="1">
    <source>
        <dbReference type="EMBL" id="KAF9062220.1"/>
    </source>
</evidence>
<comment type="caution">
    <text evidence="1">The sequence shown here is derived from an EMBL/GenBank/DDBJ whole genome shotgun (WGS) entry which is preliminary data.</text>
</comment>
<keyword evidence="2" id="KW-1185">Reference proteome</keyword>
<name>A0A9P5U046_9AGAR</name>
<dbReference type="AlphaFoldDB" id="A0A9P5U046"/>
<protein>
    <recommendedName>
        <fullName evidence="3">RRM domain-containing protein</fullName>
    </recommendedName>
</protein>
<proteinExistence type="predicted"/>